<evidence type="ECO:0000256" key="1">
    <source>
        <dbReference type="ARBA" id="ARBA00012418"/>
    </source>
</evidence>
<dbReference type="InterPro" id="IPR044893">
    <property type="entry name" value="RNA_pol_Rpb1_clamp_domain"/>
</dbReference>
<reference evidence="6" key="1">
    <citation type="submission" date="2021-02" db="EMBL/GenBank/DDBJ databases">
        <authorList>
            <person name="Nowell W R."/>
        </authorList>
    </citation>
    <scope>NUCLEOTIDE SEQUENCE</scope>
</reference>
<name>A0A820HNT0_9BILA</name>
<dbReference type="GO" id="GO:0000428">
    <property type="term" value="C:DNA-directed RNA polymerase complex"/>
    <property type="evidence" value="ECO:0007669"/>
    <property type="project" value="UniProtKB-KW"/>
</dbReference>
<dbReference type="GO" id="GO:0003899">
    <property type="term" value="F:DNA-directed RNA polymerase activity"/>
    <property type="evidence" value="ECO:0007669"/>
    <property type="project" value="UniProtKB-EC"/>
</dbReference>
<evidence type="ECO:0000256" key="2">
    <source>
        <dbReference type="ARBA" id="ARBA00022478"/>
    </source>
</evidence>
<evidence type="ECO:0000313" key="6">
    <source>
        <dbReference type="EMBL" id="CAF4296096.1"/>
    </source>
</evidence>
<dbReference type="Gene3D" id="4.10.860.120">
    <property type="entry name" value="RNA polymerase II, clamp domain"/>
    <property type="match status" value="1"/>
</dbReference>
<feature type="non-terminal residue" evidence="6">
    <location>
        <position position="42"/>
    </location>
</feature>
<keyword evidence="3" id="KW-0808">Transferase</keyword>
<dbReference type="EC" id="2.7.7.6" evidence="1"/>
<gene>
    <name evidence="6" type="ORF">KXQ929_LOCUS45264</name>
</gene>
<organism evidence="6 7">
    <name type="scientific">Adineta steineri</name>
    <dbReference type="NCBI Taxonomy" id="433720"/>
    <lineage>
        <taxon>Eukaryota</taxon>
        <taxon>Metazoa</taxon>
        <taxon>Spiralia</taxon>
        <taxon>Gnathifera</taxon>
        <taxon>Rotifera</taxon>
        <taxon>Eurotatoria</taxon>
        <taxon>Bdelloidea</taxon>
        <taxon>Adinetida</taxon>
        <taxon>Adinetidae</taxon>
        <taxon>Adineta</taxon>
    </lineage>
</organism>
<evidence type="ECO:0000256" key="5">
    <source>
        <dbReference type="ARBA" id="ARBA00023163"/>
    </source>
</evidence>
<evidence type="ECO:0000256" key="4">
    <source>
        <dbReference type="ARBA" id="ARBA00022695"/>
    </source>
</evidence>
<sequence length="42" mass="4924">MAPYRTLIRVQFGILSPDEIRRMSVTNPPIEYTELFEEGKPK</sequence>
<dbReference type="AlphaFoldDB" id="A0A820HNT0"/>
<dbReference type="Proteomes" id="UP000663868">
    <property type="component" value="Unassembled WGS sequence"/>
</dbReference>
<proteinExistence type="predicted"/>
<comment type="caution">
    <text evidence="6">The sequence shown here is derived from an EMBL/GenBank/DDBJ whole genome shotgun (WGS) entry which is preliminary data.</text>
</comment>
<protein>
    <recommendedName>
        <fullName evidence="1">DNA-directed RNA polymerase</fullName>
        <ecNumber evidence="1">2.7.7.6</ecNumber>
    </recommendedName>
</protein>
<keyword evidence="4" id="KW-0548">Nucleotidyltransferase</keyword>
<dbReference type="EMBL" id="CAJOBB010013806">
    <property type="protein sequence ID" value="CAF4296096.1"/>
    <property type="molecule type" value="Genomic_DNA"/>
</dbReference>
<evidence type="ECO:0000256" key="3">
    <source>
        <dbReference type="ARBA" id="ARBA00022679"/>
    </source>
</evidence>
<evidence type="ECO:0000313" key="7">
    <source>
        <dbReference type="Proteomes" id="UP000663868"/>
    </source>
</evidence>
<keyword evidence="2" id="KW-0240">DNA-directed RNA polymerase</keyword>
<keyword evidence="5" id="KW-0804">Transcription</keyword>
<accession>A0A820HNT0</accession>